<proteinExistence type="predicted"/>
<dbReference type="Proteomes" id="UP000190897">
    <property type="component" value="Unassembled WGS sequence"/>
</dbReference>
<reference evidence="3" key="1">
    <citation type="submission" date="2017-02" db="EMBL/GenBank/DDBJ databases">
        <authorList>
            <person name="Varghese N."/>
            <person name="Submissions S."/>
        </authorList>
    </citation>
    <scope>NUCLEOTIDE SEQUENCE [LARGE SCALE GENOMIC DNA]</scope>
    <source>
        <strain evidence="3">DSM 22270</strain>
    </source>
</reference>
<dbReference type="Gene3D" id="3.40.50.300">
    <property type="entry name" value="P-loop containing nucleotide triphosphate hydrolases"/>
    <property type="match status" value="1"/>
</dbReference>
<dbReference type="Pfam" id="PF13173">
    <property type="entry name" value="AAA_14"/>
    <property type="match status" value="1"/>
</dbReference>
<dbReference type="STRING" id="651661.SAMN05660293_01182"/>
<evidence type="ECO:0000259" key="1">
    <source>
        <dbReference type="SMART" id="SM00382"/>
    </source>
</evidence>
<feature type="domain" description="AAA+ ATPase" evidence="1">
    <location>
        <begin position="16"/>
        <end position="131"/>
    </location>
</feature>
<dbReference type="CDD" id="cd00009">
    <property type="entry name" value="AAA"/>
    <property type="match status" value="1"/>
</dbReference>
<dbReference type="Pfam" id="PF13635">
    <property type="entry name" value="DUF4143"/>
    <property type="match status" value="1"/>
</dbReference>
<dbReference type="InterPro" id="IPR041682">
    <property type="entry name" value="AAA_14"/>
</dbReference>
<dbReference type="AlphaFoldDB" id="A0A1T5CEB7"/>
<dbReference type="PANTHER" id="PTHR43566:SF2">
    <property type="entry name" value="DUF4143 DOMAIN-CONTAINING PROTEIN"/>
    <property type="match status" value="1"/>
</dbReference>
<dbReference type="InterPro" id="IPR027417">
    <property type="entry name" value="P-loop_NTPase"/>
</dbReference>
<organism evidence="2 3">
    <name type="scientific">Dyadobacter psychrophilus</name>
    <dbReference type="NCBI Taxonomy" id="651661"/>
    <lineage>
        <taxon>Bacteria</taxon>
        <taxon>Pseudomonadati</taxon>
        <taxon>Bacteroidota</taxon>
        <taxon>Cytophagia</taxon>
        <taxon>Cytophagales</taxon>
        <taxon>Spirosomataceae</taxon>
        <taxon>Dyadobacter</taxon>
    </lineage>
</organism>
<dbReference type="InterPro" id="IPR003593">
    <property type="entry name" value="AAA+_ATPase"/>
</dbReference>
<accession>A0A1T5CEB7</accession>
<dbReference type="OrthoDB" id="9778168at2"/>
<dbReference type="SMART" id="SM00382">
    <property type="entry name" value="AAA"/>
    <property type="match status" value="1"/>
</dbReference>
<evidence type="ECO:0000313" key="2">
    <source>
        <dbReference type="EMBL" id="SKB57862.1"/>
    </source>
</evidence>
<dbReference type="SUPFAM" id="SSF52540">
    <property type="entry name" value="P-loop containing nucleoside triphosphate hydrolases"/>
    <property type="match status" value="1"/>
</dbReference>
<dbReference type="InterPro" id="IPR025420">
    <property type="entry name" value="DUF4143"/>
</dbReference>
<keyword evidence="3" id="KW-1185">Reference proteome</keyword>
<dbReference type="EMBL" id="FUZA01000001">
    <property type="protein sequence ID" value="SKB57862.1"/>
    <property type="molecule type" value="Genomic_DNA"/>
</dbReference>
<name>A0A1T5CEB7_9BACT</name>
<evidence type="ECO:0000313" key="3">
    <source>
        <dbReference type="Proteomes" id="UP000190897"/>
    </source>
</evidence>
<sequence length="388" mass="43585">MIHRFITQEIQEKLSRSPAVAILGPRQVGKTTLAKFIAKSNLASFTYIDVENPRDRAKLADAYTYLDNLKNSCVIIDEVQLMPELFSFLRPLIDEDRSPGRFILLGSASPALVKGVSESLAGRISYTELTPVGLSELTEKQQEEHHWFRGGFPEALLANSEVTAKEWLDDFIRSYVERDLAYLFGVELSPATLRNFWRMLAHSNGNVWNAEVFARSLGITAPTVLRYTGFLEGGYMIRRLQPWFVNAKKRLVKSPKVYIRDTGILHRLLFIESTEDLFGHPGVGGSWEGYVIEQIAQRLSKGLELFYYRTQAGAECDLVLVRGITPIACIEIKLTNAPSVSKGFISCTEDLEPAYKFIITPSSDTYTTSHSVTVIGLSDFLETELSKI</sequence>
<protein>
    <recommendedName>
        <fullName evidence="1">AAA+ ATPase domain-containing protein</fullName>
    </recommendedName>
</protein>
<gene>
    <name evidence="2" type="ORF">SAMN05660293_01182</name>
</gene>
<dbReference type="PANTHER" id="PTHR43566">
    <property type="entry name" value="CONSERVED PROTEIN"/>
    <property type="match status" value="1"/>
</dbReference>
<dbReference type="RefSeq" id="WP_082213679.1">
    <property type="nucleotide sequence ID" value="NZ_FUZA01000001.1"/>
</dbReference>